<dbReference type="InterPro" id="IPR011701">
    <property type="entry name" value="MFS"/>
</dbReference>
<reference evidence="4" key="1">
    <citation type="journal article" date="2023" name="G3 (Bethesda)">
        <title>Whole genome assembly and annotation of the endangered Caribbean coral Acropora cervicornis.</title>
        <authorList>
            <person name="Selwyn J.D."/>
            <person name="Vollmer S.V."/>
        </authorList>
    </citation>
    <scope>NUCLEOTIDE SEQUENCE</scope>
    <source>
        <strain evidence="4">K2</strain>
    </source>
</reference>
<feature type="domain" description="Major facilitator superfamily (MFS) profile" evidence="3">
    <location>
        <begin position="53"/>
        <end position="445"/>
    </location>
</feature>
<dbReference type="SUPFAM" id="SSF103473">
    <property type="entry name" value="MFS general substrate transporter"/>
    <property type="match status" value="1"/>
</dbReference>
<dbReference type="AlphaFoldDB" id="A0AAD9UY37"/>
<evidence type="ECO:0000259" key="3">
    <source>
        <dbReference type="PROSITE" id="PS50850"/>
    </source>
</evidence>
<feature type="transmembrane region" description="Helical" evidence="2">
    <location>
        <begin position="120"/>
        <end position="145"/>
    </location>
</feature>
<feature type="transmembrane region" description="Helical" evidence="2">
    <location>
        <begin position="423"/>
        <end position="443"/>
    </location>
</feature>
<feature type="transmembrane region" description="Helical" evidence="2">
    <location>
        <begin position="90"/>
        <end position="108"/>
    </location>
</feature>
<sequence>MKADDDSYEVKLLSTELELDTFTYNGIDSNTKTEFPSVEDAINTEKDGCWAWIVCAAAFCDLFVVLGMHYSVGVLYAALLDHFRESKAKTAWVGSIAQFCLFFFCYPGSLLSKRFGCRRVVIVGGLITSLGLFLSSFVNSLYFIYLTHGVLVGFGTSISYLPALVMVAYYFDKKRSFATGIATCGSNLGALGLAPLQQVIVDSLGWRNCYRFLSGLALIITICGILFKPLEEKKTGQYKLGKPSEGIEIKSSKQKGLSFPRNKWFIIWAAASTVATFGYFIPHVHLVRYAEEMGSSHRDGSLLLSYLAAGSGVGKIIFGKISDIPRVNTLTLYNFCMVLSGLSPLIAIFAAGYKMLVVYVVVLGFLDGCIIGLMSIVTFECAGRDAMSEAWGGVLMIQSCSMLVGAPAAGWLGEITGNYRNSFVMAGAPTVIGAFILSLVHCIKDPVIESQQKKSLVIPRDEKEMIFVYDWLTVV</sequence>
<dbReference type="Pfam" id="PF07690">
    <property type="entry name" value="MFS_1"/>
    <property type="match status" value="1"/>
</dbReference>
<feature type="transmembrane region" description="Helical" evidence="2">
    <location>
        <begin position="330"/>
        <end position="350"/>
    </location>
</feature>
<dbReference type="PANTHER" id="PTHR11360:SF284">
    <property type="entry name" value="EG:103B4.3 PROTEIN-RELATED"/>
    <property type="match status" value="1"/>
</dbReference>
<name>A0AAD9UY37_ACRCE</name>
<accession>A0AAD9UY37</accession>
<feature type="transmembrane region" description="Helical" evidence="2">
    <location>
        <begin position="212"/>
        <end position="230"/>
    </location>
</feature>
<feature type="transmembrane region" description="Helical" evidence="2">
    <location>
        <begin position="151"/>
        <end position="171"/>
    </location>
</feature>
<dbReference type="GO" id="GO:0008028">
    <property type="term" value="F:monocarboxylic acid transmembrane transporter activity"/>
    <property type="evidence" value="ECO:0007669"/>
    <property type="project" value="TreeGrafter"/>
</dbReference>
<organism evidence="4 5">
    <name type="scientific">Acropora cervicornis</name>
    <name type="common">Staghorn coral</name>
    <dbReference type="NCBI Taxonomy" id="6130"/>
    <lineage>
        <taxon>Eukaryota</taxon>
        <taxon>Metazoa</taxon>
        <taxon>Cnidaria</taxon>
        <taxon>Anthozoa</taxon>
        <taxon>Hexacorallia</taxon>
        <taxon>Scleractinia</taxon>
        <taxon>Astrocoeniina</taxon>
        <taxon>Acroporidae</taxon>
        <taxon>Acropora</taxon>
    </lineage>
</organism>
<evidence type="ECO:0000256" key="1">
    <source>
        <dbReference type="ARBA" id="ARBA00004141"/>
    </source>
</evidence>
<protein>
    <submittedName>
        <fullName evidence="4">Monocarboxylate transporter 12</fullName>
    </submittedName>
</protein>
<evidence type="ECO:0000313" key="5">
    <source>
        <dbReference type="Proteomes" id="UP001249851"/>
    </source>
</evidence>
<dbReference type="InterPro" id="IPR050327">
    <property type="entry name" value="Proton-linked_MCT"/>
</dbReference>
<dbReference type="PANTHER" id="PTHR11360">
    <property type="entry name" value="MONOCARBOXYLATE TRANSPORTER"/>
    <property type="match status" value="1"/>
</dbReference>
<comment type="caution">
    <text evidence="4">The sequence shown here is derived from an EMBL/GenBank/DDBJ whole genome shotgun (WGS) entry which is preliminary data.</text>
</comment>
<feature type="transmembrane region" description="Helical" evidence="2">
    <location>
        <begin position="356"/>
        <end position="379"/>
    </location>
</feature>
<feature type="transmembrane region" description="Helical" evidence="2">
    <location>
        <begin position="264"/>
        <end position="281"/>
    </location>
</feature>
<dbReference type="CDD" id="cd17352">
    <property type="entry name" value="MFS_MCT_SLC16"/>
    <property type="match status" value="1"/>
</dbReference>
<dbReference type="GO" id="GO:0016020">
    <property type="term" value="C:membrane"/>
    <property type="evidence" value="ECO:0007669"/>
    <property type="project" value="UniProtKB-SubCell"/>
</dbReference>
<gene>
    <name evidence="4" type="ORF">P5673_024272</name>
</gene>
<keyword evidence="2" id="KW-1133">Transmembrane helix</keyword>
<dbReference type="Proteomes" id="UP001249851">
    <property type="component" value="Unassembled WGS sequence"/>
</dbReference>
<dbReference type="InterPro" id="IPR020846">
    <property type="entry name" value="MFS_dom"/>
</dbReference>
<dbReference type="EMBL" id="JARQWQ010000071">
    <property type="protein sequence ID" value="KAK2554269.1"/>
    <property type="molecule type" value="Genomic_DNA"/>
</dbReference>
<proteinExistence type="predicted"/>
<feature type="transmembrane region" description="Helical" evidence="2">
    <location>
        <begin position="301"/>
        <end position="318"/>
    </location>
</feature>
<dbReference type="PROSITE" id="PS50850">
    <property type="entry name" value="MFS"/>
    <property type="match status" value="1"/>
</dbReference>
<feature type="transmembrane region" description="Helical" evidence="2">
    <location>
        <begin position="49"/>
        <end position="70"/>
    </location>
</feature>
<evidence type="ECO:0000313" key="4">
    <source>
        <dbReference type="EMBL" id="KAK2554269.1"/>
    </source>
</evidence>
<comment type="subcellular location">
    <subcellularLocation>
        <location evidence="1">Membrane</location>
        <topology evidence="1">Multi-pass membrane protein</topology>
    </subcellularLocation>
</comment>
<dbReference type="InterPro" id="IPR036259">
    <property type="entry name" value="MFS_trans_sf"/>
</dbReference>
<feature type="transmembrane region" description="Helical" evidence="2">
    <location>
        <begin position="391"/>
        <end position="411"/>
    </location>
</feature>
<reference evidence="4" key="2">
    <citation type="journal article" date="2023" name="Science">
        <title>Genomic signatures of disease resistance in endangered staghorn corals.</title>
        <authorList>
            <person name="Vollmer S.V."/>
            <person name="Selwyn J.D."/>
            <person name="Despard B.A."/>
            <person name="Roesel C.L."/>
        </authorList>
    </citation>
    <scope>NUCLEOTIDE SEQUENCE</scope>
    <source>
        <strain evidence="4">K2</strain>
    </source>
</reference>
<keyword evidence="2" id="KW-0812">Transmembrane</keyword>
<keyword evidence="2" id="KW-0472">Membrane</keyword>
<evidence type="ECO:0000256" key="2">
    <source>
        <dbReference type="SAM" id="Phobius"/>
    </source>
</evidence>
<keyword evidence="5" id="KW-1185">Reference proteome</keyword>
<dbReference type="Gene3D" id="1.20.1250.20">
    <property type="entry name" value="MFS general substrate transporter like domains"/>
    <property type="match status" value="2"/>
</dbReference>
<feature type="transmembrane region" description="Helical" evidence="2">
    <location>
        <begin position="178"/>
        <end position="200"/>
    </location>
</feature>